<dbReference type="SUPFAM" id="SSF55874">
    <property type="entry name" value="ATPase domain of HSP90 chaperone/DNA topoisomerase II/histidine kinase"/>
    <property type="match status" value="1"/>
</dbReference>
<dbReference type="STRING" id="390640.SAMN04488034_102219"/>
<dbReference type="InterPro" id="IPR052162">
    <property type="entry name" value="Sensor_kinase/Photoreceptor"/>
</dbReference>
<dbReference type="PROSITE" id="PS50113">
    <property type="entry name" value="PAC"/>
    <property type="match status" value="1"/>
</dbReference>
<name>A0A1H5LBI6_9FLAO</name>
<dbReference type="PANTHER" id="PTHR43304:SF1">
    <property type="entry name" value="PAC DOMAIN-CONTAINING PROTEIN"/>
    <property type="match status" value="1"/>
</dbReference>
<keyword evidence="3" id="KW-0597">Phosphoprotein</keyword>
<dbReference type="InterPro" id="IPR036097">
    <property type="entry name" value="HisK_dim/P_sf"/>
</dbReference>
<evidence type="ECO:0000256" key="5">
    <source>
        <dbReference type="ARBA" id="ARBA00022777"/>
    </source>
</evidence>
<dbReference type="EC" id="2.7.13.3" evidence="2"/>
<sequence length="792" mass="92322">MKKDNYILDEQLLGIPHSLFEGNNGYGHQEFLLFINSAEDLHLKGINYKGIKYFHQFLDLHLEGEDFYDRVIHPEDYPFFLHFLSSCEDLAQGEEKETTVRLRSPFGYWKKFHFKTRIYNGFENKEEKFFISLAKAVDPYKNTYTRNTGVNLSAEKSLQESLNRYRMLINSLDDGFSIIELIFNVKRKPVDYLFVEINPAFEKQIHLKNILGRTMKELSGRHSKKWFETYAEVVLEGQAVRFEEYAKDLGAWFDVYAFPIGSMRSRKVAILCSDITERKDAEENLRRINETLENTVKKRTAELKHKKDLMQMVFDTVNQGIFMLKPVLDKDHHIVDFTYLSVNKKIKRYYKMDDLIGRSFLELNPQAHRTGAFEIFKKTMITGESKDFEVCFRRNGKKNWFKISTRRQKGMLINSLENVTRKKRRAQNLKDNIRFKKQLITTSPDVIIIFNLYEERIRFINRDFTTNPSMSKERLVGMPLLDILPLIHPMDREKALEFHFKLMKASDKDVVDFEFRLQGKGGDWVYYNARAKVFMRNKKGNPYEYIILLRNVQEQKKTQQALMNAEKLSIKGEIARTLAHELRNPLASIGMSADILDKKLKDPLKKELDTYLNIIRRSTSTLNSLVTDLLTSSNYKPPKLHKCCLATTMNLALEQAKDRIYLAGIKVVKNYKGHYYIHGDKEKLKIAFLNLIVNASEAMMDNEGVLQININPQKDNYQVVITDNGCGMEKEQIDRLFESFYTNKAGGMGIGLSSVKNILEEHHATVDVESEPNVGTSFILSFPMYREQGISK</sequence>
<dbReference type="GO" id="GO:0000155">
    <property type="term" value="F:phosphorelay sensor kinase activity"/>
    <property type="evidence" value="ECO:0007669"/>
    <property type="project" value="InterPro"/>
</dbReference>
<evidence type="ECO:0000313" key="9">
    <source>
        <dbReference type="Proteomes" id="UP000199448"/>
    </source>
</evidence>
<dbReference type="InterPro" id="IPR003594">
    <property type="entry name" value="HATPase_dom"/>
</dbReference>
<dbReference type="Pfam" id="PF02518">
    <property type="entry name" value="HATPase_c"/>
    <property type="match status" value="1"/>
</dbReference>
<dbReference type="AlphaFoldDB" id="A0A1H5LBI6"/>
<dbReference type="Pfam" id="PF00512">
    <property type="entry name" value="HisKA"/>
    <property type="match status" value="1"/>
</dbReference>
<evidence type="ECO:0000259" key="6">
    <source>
        <dbReference type="PROSITE" id="PS50109"/>
    </source>
</evidence>
<dbReference type="SUPFAM" id="SSF55785">
    <property type="entry name" value="PYP-like sensor domain (PAS domain)"/>
    <property type="match status" value="3"/>
</dbReference>
<dbReference type="SMART" id="SM00387">
    <property type="entry name" value="HATPase_c"/>
    <property type="match status" value="1"/>
</dbReference>
<dbReference type="Gene3D" id="3.30.565.10">
    <property type="entry name" value="Histidine kinase-like ATPase, C-terminal domain"/>
    <property type="match status" value="1"/>
</dbReference>
<reference evidence="8 9" key="1">
    <citation type="submission" date="2016-10" db="EMBL/GenBank/DDBJ databases">
        <authorList>
            <person name="de Groot N.N."/>
        </authorList>
    </citation>
    <scope>NUCLEOTIDE SEQUENCE [LARGE SCALE GENOMIC DNA]</scope>
    <source>
        <strain evidence="8 9">DSM 23553</strain>
    </source>
</reference>
<dbReference type="OrthoDB" id="5401121at2"/>
<evidence type="ECO:0000313" key="8">
    <source>
        <dbReference type="EMBL" id="SEE74412.1"/>
    </source>
</evidence>
<dbReference type="Gene3D" id="3.30.450.20">
    <property type="entry name" value="PAS domain"/>
    <property type="match status" value="3"/>
</dbReference>
<dbReference type="InterPro" id="IPR013655">
    <property type="entry name" value="PAS_fold_3"/>
</dbReference>
<dbReference type="InterPro" id="IPR000014">
    <property type="entry name" value="PAS"/>
</dbReference>
<dbReference type="InterPro" id="IPR035965">
    <property type="entry name" value="PAS-like_dom_sf"/>
</dbReference>
<keyword evidence="5" id="KW-0418">Kinase</keyword>
<dbReference type="Proteomes" id="UP000199448">
    <property type="component" value="Unassembled WGS sequence"/>
</dbReference>
<dbReference type="PROSITE" id="PS50109">
    <property type="entry name" value="HIS_KIN"/>
    <property type="match status" value="1"/>
</dbReference>
<dbReference type="SUPFAM" id="SSF47384">
    <property type="entry name" value="Homodimeric domain of signal transducing histidine kinase"/>
    <property type="match status" value="1"/>
</dbReference>
<accession>A0A1H5LBI6</accession>
<gene>
    <name evidence="8" type="ORF">SAMN04488034_102219</name>
</gene>
<dbReference type="InterPro" id="IPR003661">
    <property type="entry name" value="HisK_dim/P_dom"/>
</dbReference>
<comment type="catalytic activity">
    <reaction evidence="1">
        <text>ATP + protein L-histidine = ADP + protein N-phospho-L-histidine.</text>
        <dbReference type="EC" id="2.7.13.3"/>
    </reaction>
</comment>
<dbReference type="NCBIfam" id="TIGR00229">
    <property type="entry name" value="sensory_box"/>
    <property type="match status" value="1"/>
</dbReference>
<dbReference type="Pfam" id="PF13426">
    <property type="entry name" value="PAS_9"/>
    <property type="match status" value="1"/>
</dbReference>
<evidence type="ECO:0000259" key="7">
    <source>
        <dbReference type="PROSITE" id="PS50113"/>
    </source>
</evidence>
<dbReference type="RefSeq" id="WP_093112555.1">
    <property type="nucleotide sequence ID" value="NZ_FNGG01000002.1"/>
</dbReference>
<dbReference type="Pfam" id="PF08447">
    <property type="entry name" value="PAS_3"/>
    <property type="match status" value="1"/>
</dbReference>
<evidence type="ECO:0000256" key="1">
    <source>
        <dbReference type="ARBA" id="ARBA00000085"/>
    </source>
</evidence>
<organism evidence="8 9">
    <name type="scientific">Salinimicrobium catena</name>
    <dbReference type="NCBI Taxonomy" id="390640"/>
    <lineage>
        <taxon>Bacteria</taxon>
        <taxon>Pseudomonadati</taxon>
        <taxon>Bacteroidota</taxon>
        <taxon>Flavobacteriia</taxon>
        <taxon>Flavobacteriales</taxon>
        <taxon>Flavobacteriaceae</taxon>
        <taxon>Salinimicrobium</taxon>
    </lineage>
</organism>
<dbReference type="CDD" id="cd00130">
    <property type="entry name" value="PAS"/>
    <property type="match status" value="2"/>
</dbReference>
<proteinExistence type="predicted"/>
<evidence type="ECO:0000256" key="2">
    <source>
        <dbReference type="ARBA" id="ARBA00012438"/>
    </source>
</evidence>
<dbReference type="InterPro" id="IPR000700">
    <property type="entry name" value="PAS-assoc_C"/>
</dbReference>
<keyword evidence="9" id="KW-1185">Reference proteome</keyword>
<dbReference type="PRINTS" id="PR00344">
    <property type="entry name" value="BCTRLSENSOR"/>
</dbReference>
<protein>
    <recommendedName>
        <fullName evidence="2">histidine kinase</fullName>
        <ecNumber evidence="2">2.7.13.3</ecNumber>
    </recommendedName>
</protein>
<dbReference type="EMBL" id="FNUG01000002">
    <property type="protein sequence ID" value="SEE74412.1"/>
    <property type="molecule type" value="Genomic_DNA"/>
</dbReference>
<dbReference type="InterPro" id="IPR005467">
    <property type="entry name" value="His_kinase_dom"/>
</dbReference>
<keyword evidence="4" id="KW-0808">Transferase</keyword>
<feature type="domain" description="PAC" evidence="7">
    <location>
        <begin position="511"/>
        <end position="564"/>
    </location>
</feature>
<dbReference type="PANTHER" id="PTHR43304">
    <property type="entry name" value="PHYTOCHROME-LIKE PROTEIN CPH1"/>
    <property type="match status" value="1"/>
</dbReference>
<evidence type="ECO:0000256" key="3">
    <source>
        <dbReference type="ARBA" id="ARBA00022553"/>
    </source>
</evidence>
<dbReference type="CDD" id="cd00082">
    <property type="entry name" value="HisKA"/>
    <property type="match status" value="1"/>
</dbReference>
<dbReference type="InterPro" id="IPR004358">
    <property type="entry name" value="Sig_transdc_His_kin-like_C"/>
</dbReference>
<dbReference type="InterPro" id="IPR036890">
    <property type="entry name" value="HATPase_C_sf"/>
</dbReference>
<evidence type="ECO:0000256" key="4">
    <source>
        <dbReference type="ARBA" id="ARBA00022679"/>
    </source>
</evidence>
<dbReference type="SMART" id="SM00388">
    <property type="entry name" value="HisKA"/>
    <property type="match status" value="1"/>
</dbReference>
<feature type="domain" description="Histidine kinase" evidence="6">
    <location>
        <begin position="577"/>
        <end position="786"/>
    </location>
</feature>
<dbReference type="Gene3D" id="1.10.287.130">
    <property type="match status" value="1"/>
</dbReference>